<dbReference type="AlphaFoldDB" id="A0A2P2LCA8"/>
<proteinExistence type="predicted"/>
<accession>A0A2P2LCA8</accession>
<protein>
    <submittedName>
        <fullName evidence="1">Uncharacterized protein</fullName>
    </submittedName>
</protein>
<evidence type="ECO:0000313" key="1">
    <source>
        <dbReference type="EMBL" id="MBX15613.1"/>
    </source>
</evidence>
<name>A0A2P2LCA8_RHIMU</name>
<organism evidence="1">
    <name type="scientific">Rhizophora mucronata</name>
    <name type="common">Asiatic mangrove</name>
    <dbReference type="NCBI Taxonomy" id="61149"/>
    <lineage>
        <taxon>Eukaryota</taxon>
        <taxon>Viridiplantae</taxon>
        <taxon>Streptophyta</taxon>
        <taxon>Embryophyta</taxon>
        <taxon>Tracheophyta</taxon>
        <taxon>Spermatophyta</taxon>
        <taxon>Magnoliopsida</taxon>
        <taxon>eudicotyledons</taxon>
        <taxon>Gunneridae</taxon>
        <taxon>Pentapetalae</taxon>
        <taxon>rosids</taxon>
        <taxon>fabids</taxon>
        <taxon>Malpighiales</taxon>
        <taxon>Rhizophoraceae</taxon>
        <taxon>Rhizophora</taxon>
    </lineage>
</organism>
<reference evidence="1" key="1">
    <citation type="submission" date="2018-02" db="EMBL/GenBank/DDBJ databases">
        <title>Rhizophora mucronata_Transcriptome.</title>
        <authorList>
            <person name="Meera S.P."/>
            <person name="Sreeshan A."/>
            <person name="Augustine A."/>
        </authorList>
    </citation>
    <scope>NUCLEOTIDE SEQUENCE</scope>
    <source>
        <tissue evidence="1">Leaf</tissue>
    </source>
</reference>
<sequence length="57" mass="6796">MKGQSRTNLLQQLSGMGVEVWMKRMVPYLKMDIARDGRHKWLQVSWQLILHCCPQLR</sequence>
<dbReference type="EMBL" id="GGEC01035129">
    <property type="protein sequence ID" value="MBX15613.1"/>
    <property type="molecule type" value="Transcribed_RNA"/>
</dbReference>